<dbReference type="OrthoDB" id="187035at2759"/>
<name>A0A485K768_9STRA</name>
<dbReference type="EMBL" id="VJMH01000170">
    <property type="protein sequence ID" value="KAF0718202.1"/>
    <property type="molecule type" value="Genomic_DNA"/>
</dbReference>
<proteinExistence type="predicted"/>
<dbReference type="Pfam" id="PF12796">
    <property type="entry name" value="Ank_2"/>
    <property type="match status" value="1"/>
</dbReference>
<dbReference type="PANTHER" id="PTHR46586">
    <property type="entry name" value="ANKYRIN REPEAT-CONTAINING PROTEIN"/>
    <property type="match status" value="1"/>
</dbReference>
<dbReference type="SUPFAM" id="SSF48403">
    <property type="entry name" value="Ankyrin repeat"/>
    <property type="match status" value="1"/>
</dbReference>
<dbReference type="AlphaFoldDB" id="A0A485K768"/>
<evidence type="ECO:0000313" key="2">
    <source>
        <dbReference type="EMBL" id="VFT79048.1"/>
    </source>
</evidence>
<accession>A0A485K768</accession>
<gene>
    <name evidence="2" type="primary">Aste57867_1840</name>
    <name evidence="1" type="ORF">As57867_001838</name>
    <name evidence="2" type="ORF">ASTE57867_1840</name>
</gene>
<protein>
    <submittedName>
        <fullName evidence="2">Aste57867_1840 protein</fullName>
    </submittedName>
</protein>
<dbReference type="InterPro" id="IPR002110">
    <property type="entry name" value="Ankyrin_rpt"/>
</dbReference>
<dbReference type="InterPro" id="IPR036770">
    <property type="entry name" value="Ankyrin_rpt-contain_sf"/>
</dbReference>
<dbReference type="InterPro" id="IPR052050">
    <property type="entry name" value="SecEffector_AnkRepeat"/>
</dbReference>
<evidence type="ECO:0000313" key="3">
    <source>
        <dbReference type="Proteomes" id="UP000332933"/>
    </source>
</evidence>
<dbReference type="Pfam" id="PF13637">
    <property type="entry name" value="Ank_4"/>
    <property type="match status" value="1"/>
</dbReference>
<organism evidence="2 3">
    <name type="scientific">Aphanomyces stellatus</name>
    <dbReference type="NCBI Taxonomy" id="120398"/>
    <lineage>
        <taxon>Eukaryota</taxon>
        <taxon>Sar</taxon>
        <taxon>Stramenopiles</taxon>
        <taxon>Oomycota</taxon>
        <taxon>Saprolegniomycetes</taxon>
        <taxon>Saprolegniales</taxon>
        <taxon>Verrucalvaceae</taxon>
        <taxon>Aphanomyces</taxon>
    </lineage>
</organism>
<keyword evidence="3" id="KW-1185">Reference proteome</keyword>
<evidence type="ECO:0000313" key="1">
    <source>
        <dbReference type="EMBL" id="KAF0718202.1"/>
    </source>
</evidence>
<dbReference type="SMART" id="SM00248">
    <property type="entry name" value="ANK"/>
    <property type="match status" value="3"/>
</dbReference>
<dbReference type="EMBL" id="CAADRA010000170">
    <property type="protein sequence ID" value="VFT79048.1"/>
    <property type="molecule type" value="Genomic_DNA"/>
</dbReference>
<dbReference type="PANTHER" id="PTHR46586:SF3">
    <property type="entry name" value="ANKYRIN REPEAT-CONTAINING PROTEIN"/>
    <property type="match status" value="1"/>
</dbReference>
<reference evidence="1" key="2">
    <citation type="submission" date="2019-06" db="EMBL/GenBank/DDBJ databases">
        <title>Genomics analysis of Aphanomyces spp. identifies a new class of oomycete effector associated with host adaptation.</title>
        <authorList>
            <person name="Gaulin E."/>
        </authorList>
    </citation>
    <scope>NUCLEOTIDE SEQUENCE</scope>
    <source>
        <strain evidence="1">CBS 578.67</strain>
    </source>
</reference>
<dbReference type="Proteomes" id="UP000332933">
    <property type="component" value="Unassembled WGS sequence"/>
</dbReference>
<dbReference type="Gene3D" id="1.25.40.20">
    <property type="entry name" value="Ankyrin repeat-containing domain"/>
    <property type="match status" value="2"/>
</dbReference>
<sequence>MASAAAATVRHTLLSPDLLLLITTYQRGIYIDMLPLAPLRAVPQALFRPTVLNTKMQRTHAVVDPWLQHHGLARLATLLSCLPHMHLVLTQHAVYVCDLFLASALHELVDLAAAVSDPLWDLAALQNHLPMLHFLHDVVGHTGYSFNAVQWACEGGHLDVLAFLHAHLPNEDDEWTPAAMDAAAAHGHVHVVAFLHTHRTEGCTTNAMDKAAAHGHLDVVCYLHQHRTEGCTVAAMNLALSYDHMHVVRWLHANRTEGCTAQAMNLAARDGNVDLVTWLHHHRPEGCTQEAMDEAAAEGHLDVVTYLHQHNLAKCSRVALSRAVQHGHAATASFLRAHGALHEPREFTPRYHI</sequence>
<reference evidence="2 3" key="1">
    <citation type="submission" date="2019-03" db="EMBL/GenBank/DDBJ databases">
        <authorList>
            <person name="Gaulin E."/>
            <person name="Dumas B."/>
        </authorList>
    </citation>
    <scope>NUCLEOTIDE SEQUENCE [LARGE SCALE GENOMIC DNA]</scope>
    <source>
        <strain evidence="2">CBS 568.67</strain>
    </source>
</reference>